<evidence type="ECO:0000313" key="5">
    <source>
        <dbReference type="EMBL" id="AZQ38410.1"/>
    </source>
</evidence>
<protein>
    <submittedName>
        <fullName evidence="5">Flavin reductase</fullName>
    </submittedName>
</protein>
<evidence type="ECO:0000256" key="1">
    <source>
        <dbReference type="ARBA" id="ARBA00008898"/>
    </source>
</evidence>
<dbReference type="OrthoDB" id="9792858at2"/>
<dbReference type="PANTHER" id="PTHR30466">
    <property type="entry name" value="FLAVIN REDUCTASE"/>
    <property type="match status" value="1"/>
</dbReference>
<sequence>MNRQTPAATAPGGGPADDPGQFRHVLGHYPTGVTVVTAKEPDGTPVGMVIGSFTSVSLDPPLVAFLPGRSSTTWPRIMAGGAFCVNVLAAVQEDLCRDVSAKAPDVFDRHPWRGAASGSPVLAGVAAWIDCDIADVWTLGDHYFVLGRVRELGVEKTGTAPLVFSRGRLTPLPPRRDHDDSAAYTWPDWF</sequence>
<dbReference type="EMBL" id="CP034539">
    <property type="protein sequence ID" value="AZQ38410.1"/>
    <property type="molecule type" value="Genomic_DNA"/>
</dbReference>
<gene>
    <name evidence="5" type="ORF">EJ357_37265</name>
</gene>
<evidence type="ECO:0000256" key="2">
    <source>
        <dbReference type="ARBA" id="ARBA00023002"/>
    </source>
</evidence>
<evidence type="ECO:0000313" key="6">
    <source>
        <dbReference type="Proteomes" id="UP000280298"/>
    </source>
</evidence>
<dbReference type="InterPro" id="IPR002563">
    <property type="entry name" value="Flavin_Rdtase-like_dom"/>
</dbReference>
<dbReference type="GO" id="GO:0010181">
    <property type="term" value="F:FMN binding"/>
    <property type="evidence" value="ECO:0007669"/>
    <property type="project" value="InterPro"/>
</dbReference>
<dbReference type="InterPro" id="IPR050268">
    <property type="entry name" value="NADH-dep_flavin_reductase"/>
</dbReference>
<dbReference type="PANTHER" id="PTHR30466:SF11">
    <property type="entry name" value="FLAVIN-DEPENDENT MONOOXYGENASE, REDUCTASE SUBUNIT HSAB"/>
    <property type="match status" value="1"/>
</dbReference>
<feature type="region of interest" description="Disordered" evidence="3">
    <location>
        <begin position="1"/>
        <end position="21"/>
    </location>
</feature>
<keyword evidence="6" id="KW-1185">Reference proteome</keyword>
<dbReference type="KEGG" id="scya:EJ357_37265"/>
<dbReference type="AlphaFoldDB" id="A0A3Q9ESS3"/>
<dbReference type="Proteomes" id="UP000280298">
    <property type="component" value="Chromosome"/>
</dbReference>
<dbReference type="InterPro" id="IPR012349">
    <property type="entry name" value="Split_barrel_FMN-bd"/>
</dbReference>
<dbReference type="RefSeq" id="WP_126396068.1">
    <property type="nucleotide sequence ID" value="NZ_CP034539.1"/>
</dbReference>
<feature type="domain" description="Flavin reductase like" evidence="4">
    <location>
        <begin position="26"/>
        <end position="171"/>
    </location>
</feature>
<organism evidence="5 6">
    <name type="scientific">Streptomyces cyaneochromogenes</name>
    <dbReference type="NCBI Taxonomy" id="2496836"/>
    <lineage>
        <taxon>Bacteria</taxon>
        <taxon>Bacillati</taxon>
        <taxon>Actinomycetota</taxon>
        <taxon>Actinomycetes</taxon>
        <taxon>Kitasatosporales</taxon>
        <taxon>Streptomycetaceae</taxon>
        <taxon>Streptomyces</taxon>
    </lineage>
</organism>
<proteinExistence type="inferred from homology"/>
<dbReference type="Pfam" id="PF01613">
    <property type="entry name" value="Flavin_Reduct"/>
    <property type="match status" value="1"/>
</dbReference>
<accession>A0A3Q9ESS3</accession>
<keyword evidence="2" id="KW-0560">Oxidoreductase</keyword>
<comment type="similarity">
    <text evidence="1">Belongs to the non-flavoprotein flavin reductase family.</text>
</comment>
<evidence type="ECO:0000259" key="4">
    <source>
        <dbReference type="SMART" id="SM00903"/>
    </source>
</evidence>
<dbReference type="SUPFAM" id="SSF50475">
    <property type="entry name" value="FMN-binding split barrel"/>
    <property type="match status" value="1"/>
</dbReference>
<name>A0A3Q9ESS3_9ACTN</name>
<dbReference type="GO" id="GO:0042602">
    <property type="term" value="F:riboflavin reductase (NADPH) activity"/>
    <property type="evidence" value="ECO:0007669"/>
    <property type="project" value="TreeGrafter"/>
</dbReference>
<dbReference type="SMART" id="SM00903">
    <property type="entry name" value="Flavin_Reduct"/>
    <property type="match status" value="1"/>
</dbReference>
<evidence type="ECO:0000256" key="3">
    <source>
        <dbReference type="SAM" id="MobiDB-lite"/>
    </source>
</evidence>
<reference evidence="5 6" key="1">
    <citation type="journal article" date="2019" name="Int. J. Syst. Evol. Microbiol.">
        <title>Streptomyces cyaneochromogenes sp. nov., a blue pigment-producing actinomycete from manganese-contaminated soil.</title>
        <authorList>
            <person name="Tang X."/>
            <person name="Zhao J."/>
            <person name="Li K."/>
            <person name="Chen Z."/>
            <person name="Sun Y."/>
            <person name="Gao J."/>
        </authorList>
    </citation>
    <scope>NUCLEOTIDE SEQUENCE [LARGE SCALE GENOMIC DNA]</scope>
    <source>
        <strain evidence="5 6">MK-45</strain>
    </source>
</reference>
<dbReference type="Gene3D" id="2.30.110.10">
    <property type="entry name" value="Electron Transport, Fmn-binding Protein, Chain A"/>
    <property type="match status" value="1"/>
</dbReference>
<feature type="compositionally biased region" description="Low complexity" evidence="3">
    <location>
        <begin position="1"/>
        <end position="10"/>
    </location>
</feature>